<evidence type="ECO:0000313" key="2">
    <source>
        <dbReference type="Proteomes" id="UP000044602"/>
    </source>
</evidence>
<evidence type="ECO:0000313" key="1">
    <source>
        <dbReference type="EMBL" id="CRK28842.1"/>
    </source>
</evidence>
<name>A0A0G4M3S9_VERLO</name>
<proteinExistence type="predicted"/>
<accession>A0A0G4M3S9</accession>
<dbReference type="STRING" id="100787.A0A0G4M3S9"/>
<dbReference type="Proteomes" id="UP000044602">
    <property type="component" value="Unassembled WGS sequence"/>
</dbReference>
<organism evidence="1 2">
    <name type="scientific">Verticillium longisporum</name>
    <name type="common">Verticillium dahliae var. longisporum</name>
    <dbReference type="NCBI Taxonomy" id="100787"/>
    <lineage>
        <taxon>Eukaryota</taxon>
        <taxon>Fungi</taxon>
        <taxon>Dikarya</taxon>
        <taxon>Ascomycota</taxon>
        <taxon>Pezizomycotina</taxon>
        <taxon>Sordariomycetes</taxon>
        <taxon>Hypocreomycetidae</taxon>
        <taxon>Glomerellales</taxon>
        <taxon>Plectosphaerellaceae</taxon>
        <taxon>Verticillium</taxon>
    </lineage>
</organism>
<sequence length="252" mass="28214">MTPATTPLRDRNYSAVFQRHITGEWKRKKAPNGLKKAWTGAQSLPKDTTERIFCDAGFQAWVSYRLATNVGGTHYSGKMDDMETIAALHQLPISSRQNIASELANTAPHPTFDAAVKKIQPGMNLIGQRPLPRVVDDKGVDTGAKGYQYDWTQQQQLLWNEVARIREWSGKPSIRIEKSVITLRAGHGIQTPAGKMSMVVPIDRKVTQVAFRSANGDVFEEWRLGLGYQLQEQVWIGGSSEDTTFILIKFSK</sequence>
<reference evidence="1 2" key="1">
    <citation type="submission" date="2015-05" db="EMBL/GenBank/DDBJ databases">
        <authorList>
            <person name="Wang D.B."/>
            <person name="Wang M."/>
        </authorList>
    </citation>
    <scope>NUCLEOTIDE SEQUENCE [LARGE SCALE GENOMIC DNA]</scope>
    <source>
        <strain evidence="1">VL1</strain>
    </source>
</reference>
<keyword evidence="2" id="KW-1185">Reference proteome</keyword>
<dbReference type="EMBL" id="CVQH01020863">
    <property type="protein sequence ID" value="CRK28842.1"/>
    <property type="molecule type" value="Genomic_DNA"/>
</dbReference>
<protein>
    <submittedName>
        <fullName evidence="1">Uncharacterized protein</fullName>
    </submittedName>
</protein>
<dbReference type="AlphaFoldDB" id="A0A0G4M3S9"/>
<gene>
    <name evidence="1" type="ORF">BN1708_015335</name>
</gene>